<dbReference type="GO" id="GO:0000132">
    <property type="term" value="P:establishment of mitotic spindle orientation"/>
    <property type="evidence" value="ECO:0007669"/>
    <property type="project" value="TreeGrafter"/>
</dbReference>
<proteinExistence type="predicted"/>
<dbReference type="GeneTree" id="ENSGT00940000163984"/>
<evidence type="ECO:0000259" key="2">
    <source>
        <dbReference type="PROSITE" id="PS50853"/>
    </source>
</evidence>
<dbReference type="Gene3D" id="2.60.40.10">
    <property type="entry name" value="Immunoglobulins"/>
    <property type="match status" value="1"/>
</dbReference>
<evidence type="ECO:0000256" key="1">
    <source>
        <dbReference type="SAM" id="MobiDB-lite"/>
    </source>
</evidence>
<protein>
    <recommendedName>
        <fullName evidence="2">Fibronectin type-III domain-containing protein</fullName>
    </recommendedName>
</protein>
<dbReference type="InterPro" id="IPR039269">
    <property type="entry name" value="ANKFN1"/>
</dbReference>
<dbReference type="Ensembl" id="ENSPNAT00000009928.2">
    <property type="protein sequence ID" value="ENSPNAP00000024515.2"/>
    <property type="gene ID" value="ENSPNAG00000001288.2"/>
</dbReference>
<feature type="region of interest" description="Disordered" evidence="1">
    <location>
        <begin position="1"/>
        <end position="20"/>
    </location>
</feature>
<evidence type="ECO:0000313" key="4">
    <source>
        <dbReference type="Proteomes" id="UP001501920"/>
    </source>
</evidence>
<dbReference type="PROSITE" id="PS50853">
    <property type="entry name" value="FN3"/>
    <property type="match status" value="1"/>
</dbReference>
<dbReference type="SMART" id="SM00060">
    <property type="entry name" value="FN3"/>
    <property type="match status" value="1"/>
</dbReference>
<feature type="compositionally biased region" description="Polar residues" evidence="1">
    <location>
        <begin position="880"/>
        <end position="889"/>
    </location>
</feature>
<sequence>MMSTSVRDPPQRRRSLGPVSPKRIYRNLSVRLRGRDTPTEGEGSQGSNHHSKVAANYLSLWEAVESGDVLAVQTLLCKERVSEGGERGAQRERDGVEERERAVNSVNEQGLVPLDVAILTHNSPLLHVLVKAGARHNPNLSRPCDWSAKLDGLVSLAERRVEERRAELKAHGVKLLTQTDTHRELRLWTLRQELYTRMRERFHTMEPPGPPSAVGLQMLTDTALSVSITPPQEHIASLITTYRVEWSTCAGFTPLTGCGFITDTKNHVFHITGLSTGVQYYVRVCAYSIKGWGPPRNSSPPSTTPSSWRQCSSVKIRGNNQEAAMRKLLEQIREPTYRGYCTENPRQLNSAKRMSMSRGLKQFFHSATKFVRLLQRGAYLAVVFYQKDNILVTAEDQLPLVEIQCCSTSITQDFLWFAKLSCAWQQVSWLQQAMSSSLSSSSSLLQNRHCILRAINQLQSSLGSVDLGQVYFEPLKDHQGNVLLVTLREVVTSFTPADPHLHWSSLKHLEARWSRTHLLPEPTAVDTLTQQLRRKLEYHRRSLQRAQPGLYVGILKLCSSVEQLRVLVPQRLPNLLFNTRVRNNTHVSREEWSWLQRHLMGGVVTESPGHEADGLIDNAGVKEFVRDLRTAVTQLLTKLNIPLHRAYQYRLYTQELVQVGDEISLLLLLPPSEEFSSSFWPLEGVLDPGLTMPLHIFELVHFWAYSRDLLSLYCQAWVRLELDAYLAQQALREALDSKEVSESRERLSHITQLSQSVEAVWRERRWIMDVMQCVRSRQRLGAVPLHLIMGSQPIKSPHEEEVEQQLHLSQTHTHVLSTTADTVSSSDTHTHAGATAPVDIPGISEVTENERTHLCMSPSSYLTCTAISQSIPDTHHYGNEPSNHSSGTFHHSGNGIHHIHSCPEFSAFPSSSLSISEEEKEEKEDKEQNLGEETVELLENLNFQEENMELMSDLELVLENKDHTDLYANSVKNTDLESVQAPNQAFFCQNAFRNGDPDSALEDANCAAICASTVRKPDLEAVLLDTHHPTNCTTVVTYTDLESVHSANEIANAIRNVDLKTDHCANAVLNTDLGSAYCTYAFRDTDLKLVHCVNEDRDTDLELVHQANAVGDTDLETVHCANVVRDTDLESVLEVSVCVRTTERAAEEQQVTTRKHELETVCYTYVTRSTDLESIHCANAVINTDLKTAHCANALRDTDLELVHCDNANRHTDLELVHCDNAVTNADLELVCCANTVINMDLGSVHCANTVTDSDQKSVYCANADRDAKIELVHCGNSGRDTDPQSLDCANAVRDTDPESDQCVNAVRDTVLESIQCANAVRGSDPELVCCANAVKDTPPESVQCANAVRDTDPESVCCANAVKDSDLQSVQCANAVRDNDPESDQCVNAVRDTVLESIQCANAVRDTDPESVHYANAVRDSDLESVQCANAVRDTDPESVHYGNAVRDSDLESVQCANAVRDTDPESAHYANAVRDSDLESVQYANANRETDPESAHCANAVRDSDLESVQYANANRDTDPESAHCAYAVRDSDVESVQCVIGETDLESVLEASVYVGGIERSATVPQLTMTGCSLPTRILVEWVTTSSSQEVKQ</sequence>
<evidence type="ECO:0000313" key="3">
    <source>
        <dbReference type="Ensembl" id="ENSPNAP00000024515.2"/>
    </source>
</evidence>
<accession>A0A3B4DM23</accession>
<feature type="domain" description="Fibronectin type-III" evidence="2">
    <location>
        <begin position="210"/>
        <end position="307"/>
    </location>
</feature>
<dbReference type="CDD" id="cd00063">
    <property type="entry name" value="FN3"/>
    <property type="match status" value="1"/>
</dbReference>
<dbReference type="STRING" id="42514.ENSPNAP00000024515"/>
<dbReference type="Pfam" id="PF00041">
    <property type="entry name" value="fn3"/>
    <property type="match status" value="1"/>
</dbReference>
<reference evidence="3" key="3">
    <citation type="submission" date="2025-09" db="UniProtKB">
        <authorList>
            <consortium name="Ensembl"/>
        </authorList>
    </citation>
    <scope>IDENTIFICATION</scope>
</reference>
<dbReference type="GO" id="GO:0005819">
    <property type="term" value="C:spindle"/>
    <property type="evidence" value="ECO:0007669"/>
    <property type="project" value="TreeGrafter"/>
</dbReference>
<dbReference type="InterPro" id="IPR036116">
    <property type="entry name" value="FN3_sf"/>
</dbReference>
<dbReference type="PANTHER" id="PTHR21437">
    <property type="entry name" value="WIDE AWAKE"/>
    <property type="match status" value="1"/>
</dbReference>
<dbReference type="GeneID" id="108442563"/>
<dbReference type="InterPro" id="IPR003961">
    <property type="entry name" value="FN3_dom"/>
</dbReference>
<name>A0A3B4DM23_PYGNA</name>
<dbReference type="InterPro" id="IPR013783">
    <property type="entry name" value="Ig-like_fold"/>
</dbReference>
<feature type="region of interest" description="Disordered" evidence="1">
    <location>
        <begin position="81"/>
        <end position="101"/>
    </location>
</feature>
<feature type="region of interest" description="Disordered" evidence="1">
    <location>
        <begin position="910"/>
        <end position="931"/>
    </location>
</feature>
<reference evidence="3 4" key="1">
    <citation type="submission" date="2020-10" db="EMBL/GenBank/DDBJ databases">
        <title>Pygocentrus nattereri (red-bellied piranha) genome, fPygNat1, primary haplotype.</title>
        <authorList>
            <person name="Myers G."/>
            <person name="Meyer A."/>
            <person name="Karagic N."/>
            <person name="Pippel M."/>
            <person name="Winkler S."/>
            <person name="Tracey A."/>
            <person name="Wood J."/>
            <person name="Formenti G."/>
            <person name="Howe K."/>
            <person name="Fedrigo O."/>
            <person name="Jarvis E.D."/>
        </authorList>
    </citation>
    <scope>NUCLEOTIDE SEQUENCE [LARGE SCALE GENOMIC DNA]</scope>
</reference>
<dbReference type="SUPFAM" id="SSF49265">
    <property type="entry name" value="Fibronectin type III"/>
    <property type="match status" value="1"/>
</dbReference>
<dbReference type="GO" id="GO:0061172">
    <property type="term" value="P:regulation of establishment of bipolar cell polarity"/>
    <property type="evidence" value="ECO:0007669"/>
    <property type="project" value="TreeGrafter"/>
</dbReference>
<organism evidence="3 4">
    <name type="scientific">Pygocentrus nattereri</name>
    <name type="common">Red-bellied piranha</name>
    <dbReference type="NCBI Taxonomy" id="42514"/>
    <lineage>
        <taxon>Eukaryota</taxon>
        <taxon>Metazoa</taxon>
        <taxon>Chordata</taxon>
        <taxon>Craniata</taxon>
        <taxon>Vertebrata</taxon>
        <taxon>Euteleostomi</taxon>
        <taxon>Actinopterygii</taxon>
        <taxon>Neopterygii</taxon>
        <taxon>Teleostei</taxon>
        <taxon>Ostariophysi</taxon>
        <taxon>Characiformes</taxon>
        <taxon>Characoidei</taxon>
        <taxon>Pygocentrus</taxon>
    </lineage>
</organism>
<feature type="region of interest" description="Disordered" evidence="1">
    <location>
        <begin position="31"/>
        <end position="50"/>
    </location>
</feature>
<feature type="region of interest" description="Disordered" evidence="1">
    <location>
        <begin position="873"/>
        <end position="895"/>
    </location>
</feature>
<dbReference type="PANTHER" id="PTHR21437:SF2">
    <property type="entry name" value="ANKYRIN REPEAT AND FIBRONECTIN TYPE-III DOMAIN-CONTAINING PROTEIN 1-LIKE"/>
    <property type="match status" value="1"/>
</dbReference>
<dbReference type="RefSeq" id="XP_037392148.1">
    <property type="nucleotide sequence ID" value="XM_037536251.1"/>
</dbReference>
<keyword evidence="4" id="KW-1185">Reference proteome</keyword>
<dbReference type="Proteomes" id="UP001501920">
    <property type="component" value="Chromosome 1"/>
</dbReference>
<reference evidence="3" key="2">
    <citation type="submission" date="2025-08" db="UniProtKB">
        <authorList>
            <consortium name="Ensembl"/>
        </authorList>
    </citation>
    <scope>IDENTIFICATION</scope>
</reference>